<feature type="transmembrane region" description="Helical" evidence="1">
    <location>
        <begin position="183"/>
        <end position="200"/>
    </location>
</feature>
<feature type="transmembrane region" description="Helical" evidence="1">
    <location>
        <begin position="88"/>
        <end position="106"/>
    </location>
</feature>
<feature type="transmembrane region" description="Helical" evidence="1">
    <location>
        <begin position="26"/>
        <end position="44"/>
    </location>
</feature>
<dbReference type="AlphaFoldDB" id="A0A1M5SIR3"/>
<feature type="transmembrane region" description="Helical" evidence="1">
    <location>
        <begin position="212"/>
        <end position="230"/>
    </location>
</feature>
<reference evidence="2 5" key="3">
    <citation type="submission" date="2018-03" db="EMBL/GenBank/DDBJ databases">
        <title>Genomic Encyclopedia of Archaeal and Bacterial Type Strains, Phase II (KMG-II): from individual species to whole genera.</title>
        <authorList>
            <person name="Goeker M."/>
        </authorList>
    </citation>
    <scope>NUCLEOTIDE SEQUENCE [LARGE SCALE GENOMIC DNA]</scope>
    <source>
        <strain evidence="2 5">DSM 17797</strain>
    </source>
</reference>
<feature type="transmembrane region" description="Helical" evidence="1">
    <location>
        <begin position="408"/>
        <end position="428"/>
    </location>
</feature>
<evidence type="ECO:0000256" key="1">
    <source>
        <dbReference type="SAM" id="Phobius"/>
    </source>
</evidence>
<gene>
    <name evidence="2" type="ORF">BC624_11019</name>
    <name evidence="3" type="ORF">SAMN05443373_11218</name>
</gene>
<feature type="transmembrane region" description="Helical" evidence="1">
    <location>
        <begin position="235"/>
        <end position="253"/>
    </location>
</feature>
<keyword evidence="1" id="KW-0472">Membrane</keyword>
<feature type="transmembrane region" description="Helical" evidence="1">
    <location>
        <begin position="440"/>
        <end position="466"/>
    </location>
</feature>
<dbReference type="Proteomes" id="UP000237771">
    <property type="component" value="Unassembled WGS sequence"/>
</dbReference>
<reference evidence="4" key="2">
    <citation type="submission" date="2016-11" db="EMBL/GenBank/DDBJ databases">
        <authorList>
            <person name="Varghese N."/>
            <person name="Submissions S."/>
        </authorList>
    </citation>
    <scope>NUCLEOTIDE SEQUENCE [LARGE SCALE GENOMIC DNA]</scope>
    <source>
        <strain evidence="4">DSM 19729</strain>
    </source>
</reference>
<keyword evidence="1" id="KW-0812">Transmembrane</keyword>
<evidence type="ECO:0000313" key="3">
    <source>
        <dbReference type="EMBL" id="SHH38426.1"/>
    </source>
</evidence>
<organism evidence="3 4">
    <name type="scientific">Flavobacterium granuli</name>
    <dbReference type="NCBI Taxonomy" id="280093"/>
    <lineage>
        <taxon>Bacteria</taxon>
        <taxon>Pseudomonadati</taxon>
        <taxon>Bacteroidota</taxon>
        <taxon>Flavobacteriia</taxon>
        <taxon>Flavobacteriales</taxon>
        <taxon>Flavobacteriaceae</taxon>
        <taxon>Flavobacterium</taxon>
    </lineage>
</organism>
<feature type="transmembrane region" description="Helical" evidence="1">
    <location>
        <begin position="290"/>
        <end position="309"/>
    </location>
</feature>
<feature type="transmembrane region" description="Helical" evidence="1">
    <location>
        <begin position="259"/>
        <end position="278"/>
    </location>
</feature>
<accession>A0A1M5SIR3</accession>
<dbReference type="STRING" id="280093.SAMN05443373_11218"/>
<reference evidence="3" key="1">
    <citation type="submission" date="2016-11" db="EMBL/GenBank/DDBJ databases">
        <authorList>
            <person name="Jaros S."/>
            <person name="Januszkiewicz K."/>
            <person name="Wedrychowicz H."/>
        </authorList>
    </citation>
    <scope>NUCLEOTIDE SEQUENCE [LARGE SCALE GENOMIC DNA]</scope>
    <source>
        <strain evidence="3">DSM 19729</strain>
    </source>
</reference>
<protein>
    <recommendedName>
        <fullName evidence="6">O-Antigen ligase</fullName>
    </recommendedName>
</protein>
<feature type="transmembrane region" description="Helical" evidence="1">
    <location>
        <begin position="150"/>
        <end position="171"/>
    </location>
</feature>
<proteinExistence type="predicted"/>
<dbReference type="RefSeq" id="WP_072945315.1">
    <property type="nucleotide sequence ID" value="NZ_FQWO01000012.1"/>
</dbReference>
<feature type="transmembrane region" description="Helical" evidence="1">
    <location>
        <begin position="118"/>
        <end position="144"/>
    </location>
</feature>
<feature type="transmembrane region" description="Helical" evidence="1">
    <location>
        <begin position="51"/>
        <end position="68"/>
    </location>
</feature>
<evidence type="ECO:0000313" key="2">
    <source>
        <dbReference type="EMBL" id="PRZ21003.1"/>
    </source>
</evidence>
<dbReference type="EMBL" id="PVUB01000010">
    <property type="protein sequence ID" value="PRZ21003.1"/>
    <property type="molecule type" value="Genomic_DNA"/>
</dbReference>
<dbReference type="Proteomes" id="UP000184384">
    <property type="component" value="Unassembled WGS sequence"/>
</dbReference>
<dbReference type="EMBL" id="FQWO01000012">
    <property type="protein sequence ID" value="SHH38426.1"/>
    <property type="molecule type" value="Genomic_DNA"/>
</dbReference>
<name>A0A1M5SIR3_9FLAO</name>
<dbReference type="OrthoDB" id="9974892at2"/>
<keyword evidence="1" id="KW-1133">Transmembrane helix</keyword>
<keyword evidence="5" id="KW-1185">Reference proteome</keyword>
<evidence type="ECO:0008006" key="6">
    <source>
        <dbReference type="Google" id="ProtNLM"/>
    </source>
</evidence>
<sequence>MNEFSYKYVVLYILLIIGNSLTHEKITGILISFPEIIAVIYLLFTSKTEKAFFFHIVFTISCLAIPFSQITNPEESHYGLFNYSKLKLIGPVGVYHLIMFSFYIRTFRLKVTIPPNSVFYLLYKTIIFLGASGILIGIFGLLFFGYYIEYFVIYTSYILTLYLTSFVLIRLPFESFVTKLSKMLIELMIAAPIAALFVYLLGFTSQYGTEEVSIIIEVVYFSMALIFAYYHMRNFLLPILSFLITGFLLMDGGMGGKGILFMGIILILFLFMAFNKKATGYDIVKRRKNIQLALIPVLMFGFIKLTSYIENSEYNLFLYKLENVTLMVNVFQGIDGINLIPESPRVRIVEIMSIYNELFSNPFFLLFGKGYGSYFSDDFKLLANMDLINAYKDIEISNNKYGGVHDSFSSIPLANGLIGVFLVFRLVIKYIKMINHNFMAYAAIPWLAFTFYYNVQFGIIAMLLLYSSEFYLNLKDERCKKEDIIY</sequence>
<evidence type="ECO:0000313" key="4">
    <source>
        <dbReference type="Proteomes" id="UP000184384"/>
    </source>
</evidence>
<evidence type="ECO:0000313" key="5">
    <source>
        <dbReference type="Proteomes" id="UP000237771"/>
    </source>
</evidence>